<protein>
    <submittedName>
        <fullName evidence="1">Uncharacterized protein</fullName>
    </submittedName>
</protein>
<dbReference type="OrthoDB" id="9816564at2"/>
<dbReference type="Gene3D" id="1.10.150.400">
    <property type="match status" value="1"/>
</dbReference>
<dbReference type="RefSeq" id="WP_073555507.1">
    <property type="nucleotide sequence ID" value="NZ_MRCA01000003.1"/>
</dbReference>
<organism evidence="1 2">
    <name type="scientific">Fischerella major NIES-592</name>
    <dbReference type="NCBI Taxonomy" id="210994"/>
    <lineage>
        <taxon>Bacteria</taxon>
        <taxon>Bacillati</taxon>
        <taxon>Cyanobacteriota</taxon>
        <taxon>Cyanophyceae</taxon>
        <taxon>Nostocales</taxon>
        <taxon>Hapalosiphonaceae</taxon>
        <taxon>Fischerella</taxon>
    </lineage>
</organism>
<keyword evidence="2" id="KW-1185">Reference proteome</keyword>
<comment type="caution">
    <text evidence="1">The sequence shown here is derived from an EMBL/GenBank/DDBJ whole genome shotgun (WGS) entry which is preliminary data.</text>
</comment>
<evidence type="ECO:0000313" key="1">
    <source>
        <dbReference type="EMBL" id="OKH14936.1"/>
    </source>
</evidence>
<sequence length="677" mass="78645">MKKIVYSFDVFDTSITRIWAKPTDLFWELGDQLRQENLIQISPESWSHLRMEAERIVRETGPVYEVKLDEIYEHIARSLNWSTAEVERAKQKEIEIELLSLRPVPAIQKRIQSLYQANERVIYISDMYLPEEVIRNFLKENKVWTPGSTLYVSSETRINKGSGELFKYCLAQEAVKRSQLKHVGDNQRADVKVPKKLGIAVEYFTQAHLNRYEQLITQATQFPLKFRSLLAGASRLTRLQSQETTPHKKVIWETTASAIAPMLFGFVYWCLVEAQKRGIQRLYFAARDGQILHKIAQVICQNWGFTIDCRYLYGSRQAWHMPATRGISESEFDWILLQTEVLTQFTSIRSVCDRVHILPEQIQDVLSRYGFPAKKWDVNLQQHERKLLKQIFTEKKVTELIIANAAYYREKAIGYFHQEGIGDGVPFALVDVGWSGKTQSSFSNLLNIAGIYPESGVYGFYFALENRVKPFKDDKLFAYFYDVEEKRSDRYFLCKYRCLFELFMSADHGSTKCYDSHDHKYIPVLRRQKNEEAIAWGLYVLQNAAVEFAKQFTTNLNAQECTTNHLVEATEILSREFVLYPSYQEAKVFGSFLISGDITENSFYELAPIYSLVDWWRLLVSSRHPHVDAWFPASVARANPIMGSVFGVKMVNKIRQIRRKFIKQKVTHATAKVSQPT</sequence>
<gene>
    <name evidence="1" type="ORF">NIES592_08655</name>
</gene>
<dbReference type="InterPro" id="IPR023214">
    <property type="entry name" value="HAD_sf"/>
</dbReference>
<proteinExistence type="predicted"/>
<name>A0A1U7H1V0_9CYAN</name>
<accession>A0A1U7H1V0</accession>
<evidence type="ECO:0000313" key="2">
    <source>
        <dbReference type="Proteomes" id="UP000186391"/>
    </source>
</evidence>
<dbReference type="InterPro" id="IPR036412">
    <property type="entry name" value="HAD-like_sf"/>
</dbReference>
<dbReference type="AlphaFoldDB" id="A0A1U7H1V0"/>
<reference evidence="1 2" key="1">
    <citation type="submission" date="2016-11" db="EMBL/GenBank/DDBJ databases">
        <title>Draft Genome Sequences of Nine Cyanobacterial Strains from Diverse Habitats.</title>
        <authorList>
            <person name="Zhu T."/>
            <person name="Hou S."/>
            <person name="Lu X."/>
            <person name="Hess W.R."/>
        </authorList>
    </citation>
    <scope>NUCLEOTIDE SEQUENCE [LARGE SCALE GENOMIC DNA]</scope>
    <source>
        <strain evidence="1 2">NIES-592</strain>
    </source>
</reference>
<dbReference type="EMBL" id="MRCA01000003">
    <property type="protein sequence ID" value="OKH14936.1"/>
    <property type="molecule type" value="Genomic_DNA"/>
</dbReference>
<dbReference type="Gene3D" id="3.40.50.1000">
    <property type="entry name" value="HAD superfamily/HAD-like"/>
    <property type="match status" value="1"/>
</dbReference>
<dbReference type="Proteomes" id="UP000186391">
    <property type="component" value="Unassembled WGS sequence"/>
</dbReference>
<dbReference type="SUPFAM" id="SSF56784">
    <property type="entry name" value="HAD-like"/>
    <property type="match status" value="1"/>
</dbReference>